<dbReference type="GO" id="GO:0006465">
    <property type="term" value="P:signal peptide processing"/>
    <property type="evidence" value="ECO:0007669"/>
    <property type="project" value="TreeGrafter"/>
</dbReference>
<name>A0A4Y8TSK3_9MICC</name>
<dbReference type="Gene3D" id="1.20.120.1220">
    <property type="match status" value="1"/>
</dbReference>
<feature type="transmembrane region" description="Helical" evidence="2">
    <location>
        <begin position="147"/>
        <end position="166"/>
    </location>
</feature>
<dbReference type="PANTHER" id="PTHR30487">
    <property type="entry name" value="TYPE 4 PREPILIN-LIKE PROTEINS LEADER PEPTIDE-PROCESSING ENZYME"/>
    <property type="match status" value="1"/>
</dbReference>
<proteinExistence type="inferred from homology"/>
<keyword evidence="2" id="KW-1133">Transmembrane helix</keyword>
<evidence type="ECO:0000313" key="4">
    <source>
        <dbReference type="EMBL" id="TFH54912.1"/>
    </source>
</evidence>
<organism evidence="4 5">
    <name type="scientific">Glutamicibacter arilaitensis</name>
    <dbReference type="NCBI Taxonomy" id="256701"/>
    <lineage>
        <taxon>Bacteria</taxon>
        <taxon>Bacillati</taxon>
        <taxon>Actinomycetota</taxon>
        <taxon>Actinomycetes</taxon>
        <taxon>Micrococcales</taxon>
        <taxon>Micrococcaceae</taxon>
        <taxon>Glutamicibacter</taxon>
    </lineage>
</organism>
<feature type="transmembrane region" description="Helical" evidence="2">
    <location>
        <begin position="45"/>
        <end position="64"/>
    </location>
</feature>
<feature type="domain" description="Prepilin type IV endopeptidase peptidase" evidence="3">
    <location>
        <begin position="25"/>
        <end position="133"/>
    </location>
</feature>
<feature type="transmembrane region" description="Helical" evidence="2">
    <location>
        <begin position="70"/>
        <end position="91"/>
    </location>
</feature>
<dbReference type="InterPro" id="IPR000045">
    <property type="entry name" value="Prepilin_IV_endopep_pep"/>
</dbReference>
<evidence type="ECO:0000256" key="1">
    <source>
        <dbReference type="ARBA" id="ARBA00005801"/>
    </source>
</evidence>
<dbReference type="AlphaFoldDB" id="A0A4Y8TSK3"/>
<gene>
    <name evidence="4" type="ORF">EXY26_13130</name>
</gene>
<protein>
    <submittedName>
        <fullName evidence="4">Prepilin peptidase</fullName>
    </submittedName>
</protein>
<feature type="transmembrane region" description="Helical" evidence="2">
    <location>
        <begin position="112"/>
        <end position="135"/>
    </location>
</feature>
<dbReference type="GO" id="GO:0004190">
    <property type="term" value="F:aspartic-type endopeptidase activity"/>
    <property type="evidence" value="ECO:0007669"/>
    <property type="project" value="InterPro"/>
</dbReference>
<evidence type="ECO:0000259" key="3">
    <source>
        <dbReference type="Pfam" id="PF01478"/>
    </source>
</evidence>
<accession>A0A4Y8TSK3</accession>
<keyword evidence="2" id="KW-0812">Transmembrane</keyword>
<dbReference type="Pfam" id="PF01478">
    <property type="entry name" value="Peptidase_A24"/>
    <property type="match status" value="1"/>
</dbReference>
<dbReference type="EMBL" id="SPDS01000002">
    <property type="protein sequence ID" value="TFH54912.1"/>
    <property type="molecule type" value="Genomic_DNA"/>
</dbReference>
<dbReference type="PANTHER" id="PTHR30487:SF0">
    <property type="entry name" value="PREPILIN LEADER PEPTIDASE_N-METHYLTRANSFERASE-RELATED"/>
    <property type="match status" value="1"/>
</dbReference>
<reference evidence="4 5" key="1">
    <citation type="submission" date="2019-03" db="EMBL/GenBank/DDBJ databases">
        <title>Glutamicibacter sp. LJH19 genome.</title>
        <authorList>
            <person name="Sinai Borker S."/>
            <person name="Kumar R."/>
        </authorList>
    </citation>
    <scope>NUCLEOTIDE SEQUENCE [LARGE SCALE GENOMIC DNA]</scope>
    <source>
        <strain evidence="4 5">LJH19</strain>
    </source>
</reference>
<dbReference type="RefSeq" id="WP_134780763.1">
    <property type="nucleotide sequence ID" value="NZ_SPDS01000002.1"/>
</dbReference>
<dbReference type="GO" id="GO:0005886">
    <property type="term" value="C:plasma membrane"/>
    <property type="evidence" value="ECO:0007669"/>
    <property type="project" value="TreeGrafter"/>
</dbReference>
<dbReference type="InterPro" id="IPR050882">
    <property type="entry name" value="Prepilin_peptidase/N-MTase"/>
</dbReference>
<comment type="similarity">
    <text evidence="1">Belongs to the peptidase A24 family.</text>
</comment>
<evidence type="ECO:0000313" key="5">
    <source>
        <dbReference type="Proteomes" id="UP000297638"/>
    </source>
</evidence>
<feature type="transmembrane region" description="Helical" evidence="2">
    <location>
        <begin position="12"/>
        <end position="33"/>
    </location>
</feature>
<evidence type="ECO:0000256" key="2">
    <source>
        <dbReference type="SAM" id="Phobius"/>
    </source>
</evidence>
<comment type="caution">
    <text evidence="4">The sequence shown here is derived from an EMBL/GenBank/DDBJ whole genome shotgun (WGS) entry which is preliminary data.</text>
</comment>
<keyword evidence="2" id="KW-0472">Membrane</keyword>
<sequence length="167" mass="17483">MSEIWSVAQESPVSAALVLLQLACFLGFGVLLAKQDMATHRLPNRLVASWLAASLAVIALLGIFRSDLHGVLMGLLGLLLLGGGYLLLTLASGGAMGMGDVKLAGVLGLNHGYYSLPSLFFATLLAFVLATLWVIGGVVARKLTLKSAVPFGPFMLIGSFIALLMAR</sequence>
<dbReference type="Proteomes" id="UP000297638">
    <property type="component" value="Unassembled WGS sequence"/>
</dbReference>